<dbReference type="Pfam" id="PF04280">
    <property type="entry name" value="Tim44"/>
    <property type="match status" value="1"/>
</dbReference>
<evidence type="ECO:0000256" key="5">
    <source>
        <dbReference type="ARBA" id="ARBA00022927"/>
    </source>
</evidence>
<gene>
    <name evidence="12" type="ORF">ANCCAN_10268</name>
</gene>
<dbReference type="PANTHER" id="PTHR10721:SF1">
    <property type="entry name" value="MITOCHONDRIAL IMPORT INNER MEMBRANE TRANSLOCASE SUBUNIT TIM44"/>
    <property type="match status" value="1"/>
</dbReference>
<dbReference type="InterPro" id="IPR017303">
    <property type="entry name" value="Tim44"/>
</dbReference>
<evidence type="ECO:0000256" key="10">
    <source>
        <dbReference type="SAM" id="Coils"/>
    </source>
</evidence>
<sequence>MASYTSERNHASIPDKKTVFVFNRNPAFTKLGVAKDHQRQLRKRMEELNESEALKDARRKFEIVEKETLKSSEVVKAKLEELSEQLTKMIKEVQKTEAGKKMTAAGAEALKQARLAAEHVEKIAEKVGDTEVYKQVSTNPKGSSTFSYECTSNGNVYSCLTENKICCREATGVTLHKESKWYAGWKKFSEENAYFNKLLDWKIRYEESDNVAVRLMRGITERLSSVFGSQNEVSEVLTEIAKIDPSFDKAEWLRFCEKEVIPNVLEAFIRGDLEVLQDWCHERAFVALSTVIKEYQKIKFSTADSRIIDISKVEMVSGKMMEQGPVLIITFQAFMINVVKNAEGKVVEGDPNTPVRVHHVWVMCRDMEEYNPAVAWKLLEVHMQEGQLAM</sequence>
<dbReference type="InterPro" id="IPR039544">
    <property type="entry name" value="Tim44-like"/>
</dbReference>
<proteinExistence type="inferred from homology"/>
<comment type="caution">
    <text evidence="12">The sequence shown here is derived from an EMBL/GenBank/DDBJ whole genome shotgun (WGS) entry which is preliminary data.</text>
</comment>
<dbReference type="PIRSF" id="PIRSF037871">
    <property type="entry name" value="TIM44"/>
    <property type="match status" value="1"/>
</dbReference>
<dbReference type="GO" id="GO:0005743">
    <property type="term" value="C:mitochondrial inner membrane"/>
    <property type="evidence" value="ECO:0007669"/>
    <property type="project" value="UniProtKB-SubCell"/>
</dbReference>
<keyword evidence="7" id="KW-0811">Translocation</keyword>
<reference evidence="12 13" key="1">
    <citation type="submission" date="2014-10" db="EMBL/GenBank/DDBJ databases">
        <title>Draft genome of the hookworm Ancylostoma caninum.</title>
        <authorList>
            <person name="Mitreva M."/>
        </authorList>
    </citation>
    <scope>NUCLEOTIDE SEQUENCE [LARGE SCALE GENOMIC DNA]</scope>
    <source>
        <strain evidence="12 13">Baltimore</strain>
    </source>
</reference>
<evidence type="ECO:0000256" key="3">
    <source>
        <dbReference type="ARBA" id="ARBA00022448"/>
    </source>
</evidence>
<organism evidence="12 13">
    <name type="scientific">Ancylostoma caninum</name>
    <name type="common">Dog hookworm</name>
    <dbReference type="NCBI Taxonomy" id="29170"/>
    <lineage>
        <taxon>Eukaryota</taxon>
        <taxon>Metazoa</taxon>
        <taxon>Ecdysozoa</taxon>
        <taxon>Nematoda</taxon>
        <taxon>Chromadorea</taxon>
        <taxon>Rhabditida</taxon>
        <taxon>Rhabditina</taxon>
        <taxon>Rhabditomorpha</taxon>
        <taxon>Strongyloidea</taxon>
        <taxon>Ancylostomatidae</taxon>
        <taxon>Ancylostomatinae</taxon>
        <taxon>Ancylostoma</taxon>
    </lineage>
</organism>
<keyword evidence="4" id="KW-0999">Mitochondrion inner membrane</keyword>
<keyword evidence="13" id="KW-1185">Reference proteome</keyword>
<keyword evidence="3" id="KW-0813">Transport</keyword>
<dbReference type="EMBL" id="JOJR01000148">
    <property type="protein sequence ID" value="RCN43704.1"/>
    <property type="molecule type" value="Genomic_DNA"/>
</dbReference>
<dbReference type="InterPro" id="IPR007379">
    <property type="entry name" value="Tim44-like_dom"/>
</dbReference>
<accession>A0A368GH47</accession>
<dbReference type="OrthoDB" id="10265990at2759"/>
<evidence type="ECO:0000256" key="4">
    <source>
        <dbReference type="ARBA" id="ARBA00022792"/>
    </source>
</evidence>
<keyword evidence="5" id="KW-0653">Protein transport</keyword>
<dbReference type="SUPFAM" id="SSF54427">
    <property type="entry name" value="NTF2-like"/>
    <property type="match status" value="1"/>
</dbReference>
<dbReference type="AlphaFoldDB" id="A0A368GH47"/>
<dbReference type="PANTHER" id="PTHR10721">
    <property type="entry name" value="MITOCHONDRIAL IMPORT INNER MEMBRANE TRANSLOCASE SUBUNIT TIM44"/>
    <property type="match status" value="1"/>
</dbReference>
<protein>
    <submittedName>
        <fullName evidence="12">Tim44-like domain protein</fullName>
    </submittedName>
</protein>
<dbReference type="STRING" id="29170.A0A368GH47"/>
<evidence type="ECO:0000256" key="1">
    <source>
        <dbReference type="ARBA" id="ARBA00004273"/>
    </source>
</evidence>
<dbReference type="GO" id="GO:0030150">
    <property type="term" value="P:protein import into mitochondrial matrix"/>
    <property type="evidence" value="ECO:0007669"/>
    <property type="project" value="InterPro"/>
</dbReference>
<evidence type="ECO:0000256" key="6">
    <source>
        <dbReference type="ARBA" id="ARBA00022946"/>
    </source>
</evidence>
<evidence type="ECO:0000313" key="12">
    <source>
        <dbReference type="EMBL" id="RCN43704.1"/>
    </source>
</evidence>
<comment type="similarity">
    <text evidence="2">Belongs to the Tim44 family.</text>
</comment>
<evidence type="ECO:0000256" key="8">
    <source>
        <dbReference type="ARBA" id="ARBA00023128"/>
    </source>
</evidence>
<evidence type="ECO:0000259" key="11">
    <source>
        <dbReference type="SMART" id="SM00978"/>
    </source>
</evidence>
<comment type="subcellular location">
    <subcellularLocation>
        <location evidence="1">Mitochondrion inner membrane</location>
    </subcellularLocation>
</comment>
<dbReference type="SMART" id="SM00978">
    <property type="entry name" value="Tim44"/>
    <property type="match status" value="1"/>
</dbReference>
<evidence type="ECO:0000256" key="9">
    <source>
        <dbReference type="ARBA" id="ARBA00023136"/>
    </source>
</evidence>
<keyword evidence="8" id="KW-0496">Mitochondrion</keyword>
<keyword evidence="6" id="KW-0809">Transit peptide</keyword>
<dbReference type="InterPro" id="IPR032710">
    <property type="entry name" value="NTF2-like_dom_sf"/>
</dbReference>
<evidence type="ECO:0000256" key="2">
    <source>
        <dbReference type="ARBA" id="ARBA00009597"/>
    </source>
</evidence>
<evidence type="ECO:0000313" key="13">
    <source>
        <dbReference type="Proteomes" id="UP000252519"/>
    </source>
</evidence>
<evidence type="ECO:0000256" key="7">
    <source>
        <dbReference type="ARBA" id="ARBA00023010"/>
    </source>
</evidence>
<keyword evidence="10" id="KW-0175">Coiled coil</keyword>
<dbReference type="Gene3D" id="3.10.450.240">
    <property type="match status" value="1"/>
</dbReference>
<name>A0A368GH47_ANCCA</name>
<keyword evidence="9" id="KW-0472">Membrane</keyword>
<feature type="coiled-coil region" evidence="10">
    <location>
        <begin position="34"/>
        <end position="99"/>
    </location>
</feature>
<dbReference type="GO" id="GO:0051087">
    <property type="term" value="F:protein-folding chaperone binding"/>
    <property type="evidence" value="ECO:0007669"/>
    <property type="project" value="InterPro"/>
</dbReference>
<dbReference type="Proteomes" id="UP000252519">
    <property type="component" value="Unassembled WGS sequence"/>
</dbReference>
<feature type="domain" description="Tim44-like" evidence="11">
    <location>
        <begin position="233"/>
        <end position="383"/>
    </location>
</feature>